<evidence type="ECO:0000256" key="1">
    <source>
        <dbReference type="SAM" id="MobiDB-lite"/>
    </source>
</evidence>
<evidence type="ECO:0000313" key="3">
    <source>
        <dbReference type="Proteomes" id="UP000516437"/>
    </source>
</evidence>
<proteinExistence type="predicted"/>
<keyword evidence="3" id="KW-1185">Reference proteome</keyword>
<evidence type="ECO:0000313" key="2">
    <source>
        <dbReference type="EMBL" id="KAB1204687.1"/>
    </source>
</evidence>
<gene>
    <name evidence="2" type="ORF">CJ030_MR8G012759</name>
</gene>
<feature type="compositionally biased region" description="Polar residues" evidence="1">
    <location>
        <begin position="271"/>
        <end position="284"/>
    </location>
</feature>
<dbReference type="PANTHER" id="PTHR33167">
    <property type="entry name" value="TRANSCRIPTION FACTOR, PUTATIVE (DUF863)-RELATED"/>
    <property type="match status" value="1"/>
</dbReference>
<dbReference type="AlphaFoldDB" id="A0A6A1UYF3"/>
<name>A0A6A1UYF3_9ROSI</name>
<accession>A0A6A1UYF3</accession>
<organism evidence="2 3">
    <name type="scientific">Morella rubra</name>
    <name type="common">Chinese bayberry</name>
    <dbReference type="NCBI Taxonomy" id="262757"/>
    <lineage>
        <taxon>Eukaryota</taxon>
        <taxon>Viridiplantae</taxon>
        <taxon>Streptophyta</taxon>
        <taxon>Embryophyta</taxon>
        <taxon>Tracheophyta</taxon>
        <taxon>Spermatophyta</taxon>
        <taxon>Magnoliopsida</taxon>
        <taxon>eudicotyledons</taxon>
        <taxon>Gunneridae</taxon>
        <taxon>Pentapetalae</taxon>
        <taxon>rosids</taxon>
        <taxon>fabids</taxon>
        <taxon>Fagales</taxon>
        <taxon>Myricaceae</taxon>
        <taxon>Morella</taxon>
    </lineage>
</organism>
<feature type="region of interest" description="Disordered" evidence="1">
    <location>
        <begin position="260"/>
        <end position="310"/>
    </location>
</feature>
<dbReference type="PANTHER" id="PTHR33167:SF7">
    <property type="entry name" value="SHUGOSHIN C-TERMINAL DOMAIN-CONTAINING PROTEIN"/>
    <property type="match status" value="1"/>
</dbReference>
<protein>
    <submittedName>
        <fullName evidence="2">Uncharacterized protein</fullName>
    </submittedName>
</protein>
<dbReference type="Proteomes" id="UP000516437">
    <property type="component" value="Chromosome 8"/>
</dbReference>
<dbReference type="OrthoDB" id="1928288at2759"/>
<sequence>MDQIRNTILQHEASFKEQVKALHKLYSIQKSAMQEMRTMHSRAQILAYNSESHIVPDDRYGGSITEGKLLRPTYATSQAFKNESLALSLHPFYVLGYKGSGSLWMCKRGVETLQTAQSKQIRNFDLEKLPDEYIDEFENQSDPNTCKIADENSVSLKRTTNTSGDSQEKAYRRDIEKQISLHQGSLNFITAGYNTIHSENDPEKIPEQASGQIVEDNFPEDPVIRSQGSTILDSMQCDSTFSTGKSVLGKQDLNAFPLTSQTSKDHDFENPNDSGNGSNSIQSQYKKKSSEDKSGGSEAVQRGWRTKWSV</sequence>
<dbReference type="EMBL" id="RXIC02000026">
    <property type="protein sequence ID" value="KAB1204687.1"/>
    <property type="molecule type" value="Genomic_DNA"/>
</dbReference>
<reference evidence="2 3" key="1">
    <citation type="journal article" date="2019" name="Plant Biotechnol. J.">
        <title>The red bayberry genome and genetic basis of sex determination.</title>
        <authorList>
            <person name="Jia H.M."/>
            <person name="Jia H.J."/>
            <person name="Cai Q.L."/>
            <person name="Wang Y."/>
            <person name="Zhao H.B."/>
            <person name="Yang W.F."/>
            <person name="Wang G.Y."/>
            <person name="Li Y.H."/>
            <person name="Zhan D.L."/>
            <person name="Shen Y.T."/>
            <person name="Niu Q.F."/>
            <person name="Chang L."/>
            <person name="Qiu J."/>
            <person name="Zhao L."/>
            <person name="Xie H.B."/>
            <person name="Fu W.Y."/>
            <person name="Jin J."/>
            <person name="Li X.W."/>
            <person name="Jiao Y."/>
            <person name="Zhou C.C."/>
            <person name="Tu T."/>
            <person name="Chai C.Y."/>
            <person name="Gao J.L."/>
            <person name="Fan L.J."/>
            <person name="van de Weg E."/>
            <person name="Wang J.Y."/>
            <person name="Gao Z.S."/>
        </authorList>
    </citation>
    <scope>NUCLEOTIDE SEQUENCE [LARGE SCALE GENOMIC DNA]</scope>
    <source>
        <tissue evidence="2">Leaves</tissue>
    </source>
</reference>
<comment type="caution">
    <text evidence="2">The sequence shown here is derived from an EMBL/GenBank/DDBJ whole genome shotgun (WGS) entry which is preliminary data.</text>
</comment>